<sequence>MGLVSSRSGGGVVVRLTYPERPRYEGGTAAVVEVPGADSPGSVDLPAGVGLDPYVGQGLIRVQFAFPGGGRPPLASGGTYDHRGLDSLRALRDVVRFLQGEGRTTTGCALADLLPYPVVQVGLIGVSNGGNTATVALGLFGQEMGVDWYVGWENPAGVQFTTVDLGGRDAPNPAYVPGSCGLTSEGARCGVDGSSLRWDPAARSGEAGPRGSVEPGVLYHDLNANGRYDRGDYALGAYMGTFGDVEKRVYSVSALEAAEAWGALAPWPADVATVDEARAFWGVRDMSRYYGAAVAGNPDLRVIVIGSVQDHVQNTPDYPHIVLQYDGWRNAGLLWIRLNPDAAYVQALLPAASAPPDNAVNLEVNYDNIRGLLAPESIPDRILQLAAVLELADRTSLGRWEADVGAVLVRR</sequence>
<evidence type="ECO:0000313" key="2">
    <source>
        <dbReference type="Proteomes" id="UP000287233"/>
    </source>
</evidence>
<accession>A0A410FVJ6</accession>
<dbReference type="KEGG" id="bih:BIP78_1212"/>
<evidence type="ECO:0000313" key="1">
    <source>
        <dbReference type="EMBL" id="QAA76978.1"/>
    </source>
</evidence>
<reference evidence="2" key="1">
    <citation type="submission" date="2018-12" db="EMBL/GenBank/DDBJ databases">
        <title>Complete genome sequence of an uncultured bacterium of the candidate phylum Bipolaricaulota.</title>
        <authorList>
            <person name="Kadnikov V.V."/>
            <person name="Mardanov A.V."/>
            <person name="Beletsky A.V."/>
            <person name="Frank Y.A."/>
            <person name="Karnachuk O.V."/>
            <person name="Ravin N.V."/>
        </authorList>
    </citation>
    <scope>NUCLEOTIDE SEQUENCE [LARGE SCALE GENOMIC DNA]</scope>
</reference>
<proteinExistence type="predicted"/>
<protein>
    <submittedName>
        <fullName evidence="1">Uncharacterized protein</fullName>
    </submittedName>
</protein>
<gene>
    <name evidence="1" type="ORF">BIP78_1212</name>
</gene>
<dbReference type="Proteomes" id="UP000287233">
    <property type="component" value="Chromosome"/>
</dbReference>
<organism evidence="1 2">
    <name type="scientific">Bipolaricaulis sibiricus</name>
    <dbReference type="NCBI Taxonomy" id="2501609"/>
    <lineage>
        <taxon>Bacteria</taxon>
        <taxon>Candidatus Bipolaricaulota</taxon>
        <taxon>Candidatus Bipolaricaulia</taxon>
        <taxon>Candidatus Bipolaricaulales</taxon>
        <taxon>Candidatus Bipolaricaulaceae</taxon>
        <taxon>Candidatus Bipolaricaulis</taxon>
    </lineage>
</organism>
<dbReference type="EMBL" id="CP034928">
    <property type="protein sequence ID" value="QAA76978.1"/>
    <property type="molecule type" value="Genomic_DNA"/>
</dbReference>
<name>A0A410FVJ6_BIPS1</name>
<dbReference type="AlphaFoldDB" id="A0A410FVJ6"/>